<proteinExistence type="predicted"/>
<keyword evidence="4" id="KW-1185">Reference proteome</keyword>
<dbReference type="InterPro" id="IPR057171">
    <property type="entry name" value="DUF7849"/>
</dbReference>
<keyword evidence="1" id="KW-0732">Signal</keyword>
<dbReference type="InterPro" id="IPR022409">
    <property type="entry name" value="PKD/Chitinase_dom"/>
</dbReference>
<dbReference type="InterPro" id="IPR000601">
    <property type="entry name" value="PKD_dom"/>
</dbReference>
<accession>A0A935C6C0</accession>
<comment type="caution">
    <text evidence="3">The sequence shown here is derived from an EMBL/GenBank/DDBJ whole genome shotgun (WGS) entry which is preliminary data.</text>
</comment>
<dbReference type="EMBL" id="JAEQBW010000001">
    <property type="protein sequence ID" value="MBK6263652.1"/>
    <property type="molecule type" value="Genomic_DNA"/>
</dbReference>
<evidence type="ECO:0000313" key="3">
    <source>
        <dbReference type="EMBL" id="MBK6263652.1"/>
    </source>
</evidence>
<dbReference type="InterPro" id="IPR013783">
    <property type="entry name" value="Ig-like_fold"/>
</dbReference>
<feature type="domain" description="PKD" evidence="2">
    <location>
        <begin position="56"/>
        <end position="99"/>
    </location>
</feature>
<dbReference type="Pfam" id="PF25233">
    <property type="entry name" value="DUF7849"/>
    <property type="match status" value="1"/>
</dbReference>
<name>A0A935C6C0_9BACT</name>
<gene>
    <name evidence="3" type="ORF">JKA74_01290</name>
</gene>
<dbReference type="CDD" id="cd00146">
    <property type="entry name" value="PKD"/>
    <property type="match status" value="1"/>
</dbReference>
<protein>
    <submittedName>
        <fullName evidence="3">PKD domain-containing protein</fullName>
    </submittedName>
</protein>
<sequence length="656" mass="75661">MKTLLSLLIFFFLTCHIIVAQSSQNTDTLRVATFQYDLMGNEISLTPETPPLQPIAGAPKGFYTYYWEFGDGAYSKEEKPVHTYRKKGTYEVKLWATNNYDAGKPPATRPQQVKVKKITNETLESASMTEDFILQKNREPIPNEELVLILSYKNSKNYLTNGKIYLFFNEKKYKANNFELSDMRLHHGENLVTEEAVAAINGINPYGTFLASAQEDLFIAHSLPGDSTEKVNLPLTLEESRARYKDWRILNFDQLMPGEERNIFFTLRATPEMLKDTSAIISVRGIYVPDGKYDNHKVKDMEMEIVTSHDPNKMSTSANFINFRTVRNKKFKYKIKFQNNGEGPANTIRLETEVPTMFNKNTIEVTDMYPECPICPKDEIVSYSCIDTTFTNEKAIFTFKNIYLPGSRQENVQEYDSTKGFVAYNIQLNDKIEKRKTKTKTAIYFDKNEPIITNYATTRFLPGISIGAKVGFMNVSARNDYQEFFFGATISPYKSYRGYLQAELLFSTNSYTESRQYTETTDVDDVFTDSYDYDEFSEFNNTSIYLIPASYRYNLNKFLALGAGMQFRWDLVSRQTIETSGEYTEVIRSENFERRDESRDTFTTDEVRSSFSNLQTGAFIDLSAGLVRIGPSIGMRYVHHFSTPNKQLQFYAIWKF</sequence>
<feature type="chain" id="PRO_5036958074" evidence="1">
    <location>
        <begin position="21"/>
        <end position="656"/>
    </location>
</feature>
<evidence type="ECO:0000256" key="1">
    <source>
        <dbReference type="SAM" id="SignalP"/>
    </source>
</evidence>
<dbReference type="Gene3D" id="2.60.40.10">
    <property type="entry name" value="Immunoglobulins"/>
    <property type="match status" value="1"/>
</dbReference>
<dbReference type="InterPro" id="IPR055353">
    <property type="entry name" value="DUF7619"/>
</dbReference>
<dbReference type="Proteomes" id="UP000611723">
    <property type="component" value="Unassembled WGS sequence"/>
</dbReference>
<dbReference type="PROSITE" id="PS50093">
    <property type="entry name" value="PKD"/>
    <property type="match status" value="1"/>
</dbReference>
<dbReference type="RefSeq" id="WP_201429340.1">
    <property type="nucleotide sequence ID" value="NZ_JAEQBW010000001.1"/>
</dbReference>
<dbReference type="InterPro" id="IPR035986">
    <property type="entry name" value="PKD_dom_sf"/>
</dbReference>
<organism evidence="3 4">
    <name type="scientific">Marivirga aurantiaca</name>
    <dbReference type="NCBI Taxonomy" id="2802615"/>
    <lineage>
        <taxon>Bacteria</taxon>
        <taxon>Pseudomonadati</taxon>
        <taxon>Bacteroidota</taxon>
        <taxon>Cytophagia</taxon>
        <taxon>Cytophagales</taxon>
        <taxon>Marivirgaceae</taxon>
        <taxon>Marivirga</taxon>
    </lineage>
</organism>
<dbReference type="Pfam" id="PF24595">
    <property type="entry name" value="DUF7619"/>
    <property type="match status" value="1"/>
</dbReference>
<dbReference type="SUPFAM" id="SSF49299">
    <property type="entry name" value="PKD domain"/>
    <property type="match status" value="1"/>
</dbReference>
<dbReference type="Pfam" id="PF18911">
    <property type="entry name" value="PKD_4"/>
    <property type="match status" value="1"/>
</dbReference>
<dbReference type="AlphaFoldDB" id="A0A935C6C0"/>
<evidence type="ECO:0000313" key="4">
    <source>
        <dbReference type="Proteomes" id="UP000611723"/>
    </source>
</evidence>
<dbReference type="SMART" id="SM00089">
    <property type="entry name" value="PKD"/>
    <property type="match status" value="1"/>
</dbReference>
<feature type="signal peptide" evidence="1">
    <location>
        <begin position="1"/>
        <end position="20"/>
    </location>
</feature>
<reference evidence="3" key="1">
    <citation type="submission" date="2021-01" db="EMBL/GenBank/DDBJ databases">
        <title>Marivirga aurantiaca sp. nov., isolated from intertidal surface sediments.</title>
        <authorList>
            <person name="Zhang M."/>
        </authorList>
    </citation>
    <scope>NUCLEOTIDE SEQUENCE</scope>
    <source>
        <strain evidence="3">S37H4</strain>
    </source>
</reference>
<evidence type="ECO:0000259" key="2">
    <source>
        <dbReference type="PROSITE" id="PS50093"/>
    </source>
</evidence>